<dbReference type="PROSITE" id="PS51257">
    <property type="entry name" value="PROKAR_LIPOPROTEIN"/>
    <property type="match status" value="1"/>
</dbReference>
<reference evidence="3 4" key="1">
    <citation type="submission" date="2019-02" db="EMBL/GenBank/DDBJ databases">
        <title>Deep-cultivation of Planctomycetes and their phenomic and genomic characterization uncovers novel biology.</title>
        <authorList>
            <person name="Wiegand S."/>
            <person name="Jogler M."/>
            <person name="Boedeker C."/>
            <person name="Pinto D."/>
            <person name="Vollmers J."/>
            <person name="Rivas-Marin E."/>
            <person name="Kohn T."/>
            <person name="Peeters S.H."/>
            <person name="Heuer A."/>
            <person name="Rast P."/>
            <person name="Oberbeckmann S."/>
            <person name="Bunk B."/>
            <person name="Jeske O."/>
            <person name="Meyerdierks A."/>
            <person name="Storesund J.E."/>
            <person name="Kallscheuer N."/>
            <person name="Luecker S."/>
            <person name="Lage O.M."/>
            <person name="Pohl T."/>
            <person name="Merkel B.J."/>
            <person name="Hornburger P."/>
            <person name="Mueller R.-W."/>
            <person name="Bruemmer F."/>
            <person name="Labrenz M."/>
            <person name="Spormann A.M."/>
            <person name="Op Den Camp H."/>
            <person name="Overmann J."/>
            <person name="Amann R."/>
            <person name="Jetten M.S.M."/>
            <person name="Mascher T."/>
            <person name="Medema M.H."/>
            <person name="Devos D.P."/>
            <person name="Kaster A.-K."/>
            <person name="Ovreas L."/>
            <person name="Rohde M."/>
            <person name="Galperin M.Y."/>
            <person name="Jogler C."/>
        </authorList>
    </citation>
    <scope>NUCLEOTIDE SEQUENCE [LARGE SCALE GENOMIC DNA]</scope>
    <source>
        <strain evidence="3 4">CA54</strain>
    </source>
</reference>
<evidence type="ECO:0000256" key="1">
    <source>
        <dbReference type="SAM" id="MobiDB-lite"/>
    </source>
</evidence>
<keyword evidence="4" id="KW-1185">Reference proteome</keyword>
<dbReference type="Gene3D" id="3.40.30.10">
    <property type="entry name" value="Glutaredoxin"/>
    <property type="match status" value="1"/>
</dbReference>
<dbReference type="PANTHER" id="PTHR42852:SF17">
    <property type="entry name" value="THIOREDOXIN-LIKE PROTEIN HI_1115"/>
    <property type="match status" value="1"/>
</dbReference>
<gene>
    <name evidence="3" type="primary">resA_8</name>
    <name evidence="3" type="ORF">CA54_44000</name>
</gene>
<dbReference type="RefSeq" id="WP_146372897.1">
    <property type="nucleotide sequence ID" value="NZ_SJPP01000002.1"/>
</dbReference>
<accession>A0A5C6BAY2</accession>
<organism evidence="3 4">
    <name type="scientific">Symmachiella macrocystis</name>
    <dbReference type="NCBI Taxonomy" id="2527985"/>
    <lineage>
        <taxon>Bacteria</taxon>
        <taxon>Pseudomonadati</taxon>
        <taxon>Planctomycetota</taxon>
        <taxon>Planctomycetia</taxon>
        <taxon>Planctomycetales</taxon>
        <taxon>Planctomycetaceae</taxon>
        <taxon>Symmachiella</taxon>
    </lineage>
</organism>
<dbReference type="PANTHER" id="PTHR42852">
    <property type="entry name" value="THIOL:DISULFIDE INTERCHANGE PROTEIN DSBE"/>
    <property type="match status" value="1"/>
</dbReference>
<dbReference type="InterPro" id="IPR000866">
    <property type="entry name" value="AhpC/TSA"/>
</dbReference>
<evidence type="ECO:0000313" key="3">
    <source>
        <dbReference type="EMBL" id="TWU09160.1"/>
    </source>
</evidence>
<evidence type="ECO:0000259" key="2">
    <source>
        <dbReference type="PROSITE" id="PS51352"/>
    </source>
</evidence>
<dbReference type="InterPro" id="IPR013766">
    <property type="entry name" value="Thioredoxin_domain"/>
</dbReference>
<dbReference type="Pfam" id="PF00578">
    <property type="entry name" value="AhpC-TSA"/>
    <property type="match status" value="1"/>
</dbReference>
<evidence type="ECO:0000313" key="4">
    <source>
        <dbReference type="Proteomes" id="UP000320735"/>
    </source>
</evidence>
<dbReference type="Proteomes" id="UP000320735">
    <property type="component" value="Unassembled WGS sequence"/>
</dbReference>
<dbReference type="PROSITE" id="PS51352">
    <property type="entry name" value="THIOREDOXIN_2"/>
    <property type="match status" value="1"/>
</dbReference>
<dbReference type="SUPFAM" id="SSF52833">
    <property type="entry name" value="Thioredoxin-like"/>
    <property type="match status" value="1"/>
</dbReference>
<proteinExistence type="predicted"/>
<feature type="region of interest" description="Disordered" evidence="1">
    <location>
        <begin position="27"/>
        <end position="87"/>
    </location>
</feature>
<dbReference type="OrthoDB" id="252709at2"/>
<dbReference type="InterPro" id="IPR036249">
    <property type="entry name" value="Thioredoxin-like_sf"/>
</dbReference>
<comment type="caution">
    <text evidence="3">The sequence shown here is derived from an EMBL/GenBank/DDBJ whole genome shotgun (WGS) entry which is preliminary data.</text>
</comment>
<dbReference type="AlphaFoldDB" id="A0A5C6BAY2"/>
<dbReference type="GO" id="GO:0016209">
    <property type="term" value="F:antioxidant activity"/>
    <property type="evidence" value="ECO:0007669"/>
    <property type="project" value="InterPro"/>
</dbReference>
<protein>
    <submittedName>
        <fullName evidence="3">Thiol-disulfide oxidoreductase ResA</fullName>
    </submittedName>
</protein>
<dbReference type="GO" id="GO:0016491">
    <property type="term" value="F:oxidoreductase activity"/>
    <property type="evidence" value="ECO:0007669"/>
    <property type="project" value="InterPro"/>
</dbReference>
<name>A0A5C6BAY2_9PLAN</name>
<dbReference type="InterPro" id="IPR050553">
    <property type="entry name" value="Thioredoxin_ResA/DsbE_sf"/>
</dbReference>
<feature type="domain" description="Thioredoxin" evidence="2">
    <location>
        <begin position="307"/>
        <end position="475"/>
    </location>
</feature>
<sequence length="483" mass="53026">MMETIQRIKWATVLGMLAMIAGCSDGKDPHIAGDDPSGTEASSTSEVPKLRQQPDEVVTAEEYERQQSGNDSGIVLASGTDDGSGIRTVAAGEEDATAATIDGIVIFDEDETEAEADAPEEKFVAPKKGTAEYYIHEITKLRIARPPQTKDLEALRAWHRERSLKIIANAEKALALTHRDPKQERIFDVAVRKLLETRLQLAVDGDTESVDALYEHAASLYKRDPKSSAAAEGAFTLTQLAYSNSTAAIMTGTALKDPRWLQEFARQSEDYALKFPQDSQRSIPLLFAAAERCEINGLDEEAVRAYSVIAQKFPKHDASAVALTIVRRMKMNGRRIKLSGATLQGQAVSLAQHLGKPVVVFFWNTTAAPSVKQIPEITEVVKKYGSNRLGVIGVCLDESTETLETYLAKEKLPFPNIIHSDEKKRGWNNPIVKFYGVRRVPSMWVIDAGGRVVTTKVESGKLDATLAKVFNSRTATRPGKSVR</sequence>
<dbReference type="CDD" id="cd02966">
    <property type="entry name" value="TlpA_like_family"/>
    <property type="match status" value="1"/>
</dbReference>
<dbReference type="EMBL" id="SJPP01000002">
    <property type="protein sequence ID" value="TWU09160.1"/>
    <property type="molecule type" value="Genomic_DNA"/>
</dbReference>